<dbReference type="AlphaFoldDB" id="A0A7T0C3G3"/>
<evidence type="ECO:0000256" key="2">
    <source>
        <dbReference type="ARBA" id="ARBA00008038"/>
    </source>
</evidence>
<proteinExistence type="inferred from homology"/>
<keyword evidence="3" id="KW-0813">Transport</keyword>
<protein>
    <submittedName>
        <fullName evidence="16">Flagellar motor stator protein MotA</fullName>
    </submittedName>
</protein>
<sequence length="282" mass="30833">MGVIVGLCVVFGCVVGGYLMAHGALGILWQPAEFVIIFGAAFGVFIITSSGQVMKNVLHSMKGMLSARHYTEKDYMELLQVLNSVFSVVKKQGLVALEAHLDKPQKSPIFARHKNFLKNEHALHLTTDSFRMLCSSKMEAHQLDSLMEAEIDAYHEEMMASSKNVANIGDSLPGLGIVAAVLGVVITMQKINEPPEVLGHHIGAALVGTFIGILGAYGVVGPLAKKMEWMADQEKEYLNILRYIIVGFVGGLQPQICIEFGRIMIPEPARPTFLKAEKILKN</sequence>
<evidence type="ECO:0000256" key="4">
    <source>
        <dbReference type="ARBA" id="ARBA00022475"/>
    </source>
</evidence>
<feature type="transmembrane region" description="Helical" evidence="13">
    <location>
        <begin position="198"/>
        <end position="220"/>
    </location>
</feature>
<dbReference type="Pfam" id="PF01618">
    <property type="entry name" value="MotA_ExbB"/>
    <property type="match status" value="1"/>
</dbReference>
<keyword evidence="11" id="KW-0406">Ion transport</keyword>
<dbReference type="EMBL" id="CP048620">
    <property type="protein sequence ID" value="QPJ65798.1"/>
    <property type="molecule type" value="Genomic_DNA"/>
</dbReference>
<evidence type="ECO:0000256" key="12">
    <source>
        <dbReference type="ARBA" id="ARBA00023136"/>
    </source>
</evidence>
<reference evidence="17" key="1">
    <citation type="submission" date="2020-02" db="EMBL/GenBank/DDBJ databases">
        <title>Genomic and physiological characterization of two novel Nitrospinaceae genera.</title>
        <authorList>
            <person name="Mueller A.J."/>
            <person name="Jung M.-Y."/>
            <person name="Strachan C.R."/>
            <person name="Herbold C.W."/>
            <person name="Kirkegaard R.H."/>
            <person name="Daims H."/>
        </authorList>
    </citation>
    <scope>NUCLEOTIDE SEQUENCE [LARGE SCALE GENOMIC DNA]</scope>
</reference>
<evidence type="ECO:0000256" key="3">
    <source>
        <dbReference type="ARBA" id="ARBA00022448"/>
    </source>
</evidence>
<evidence type="ECO:0000313" key="17">
    <source>
        <dbReference type="Proteomes" id="UP000594464"/>
    </source>
</evidence>
<comment type="subcellular location">
    <subcellularLocation>
        <location evidence="1">Cell inner membrane</location>
        <topology evidence="1">Multi-pass membrane protein</topology>
    </subcellularLocation>
</comment>
<dbReference type="InterPro" id="IPR046786">
    <property type="entry name" value="MotA_N"/>
</dbReference>
<organism evidence="16 17">
    <name type="scientific">Candidatus Nitrohelix vancouverensis</name>
    <dbReference type="NCBI Taxonomy" id="2705534"/>
    <lineage>
        <taxon>Bacteria</taxon>
        <taxon>Pseudomonadati</taxon>
        <taxon>Nitrospinota/Tectimicrobiota group</taxon>
        <taxon>Nitrospinota</taxon>
        <taxon>Nitrospinia</taxon>
        <taxon>Nitrospinales</taxon>
        <taxon>Nitrospinaceae</taxon>
        <taxon>Candidatus Nitrohelix</taxon>
    </lineage>
</organism>
<dbReference type="KEGG" id="nva:G3M78_10510"/>
<feature type="domain" description="MotA/TolQ/ExbB proton channel" evidence="14">
    <location>
        <begin position="135"/>
        <end position="234"/>
    </location>
</feature>
<gene>
    <name evidence="16" type="primary">motA</name>
    <name evidence="16" type="ORF">G3M78_10510</name>
</gene>
<dbReference type="GO" id="GO:0005886">
    <property type="term" value="C:plasma membrane"/>
    <property type="evidence" value="ECO:0007669"/>
    <property type="project" value="UniProtKB-SubCell"/>
</dbReference>
<evidence type="ECO:0000259" key="14">
    <source>
        <dbReference type="Pfam" id="PF01618"/>
    </source>
</evidence>
<evidence type="ECO:0000256" key="5">
    <source>
        <dbReference type="ARBA" id="ARBA00022500"/>
    </source>
</evidence>
<dbReference type="PANTHER" id="PTHR30433:SF4">
    <property type="entry name" value="MOTILITY PROTEIN A"/>
    <property type="match status" value="1"/>
</dbReference>
<evidence type="ECO:0000256" key="13">
    <source>
        <dbReference type="SAM" id="Phobius"/>
    </source>
</evidence>
<evidence type="ECO:0000256" key="8">
    <source>
        <dbReference type="ARBA" id="ARBA00022779"/>
    </source>
</evidence>
<keyword evidence="12 13" id="KW-0472">Membrane</keyword>
<dbReference type="NCBIfam" id="TIGR03818">
    <property type="entry name" value="MotA1"/>
    <property type="match status" value="1"/>
</dbReference>
<feature type="transmembrane region" description="Helical" evidence="13">
    <location>
        <begin position="36"/>
        <end position="58"/>
    </location>
</feature>
<keyword evidence="16" id="KW-0966">Cell projection</keyword>
<dbReference type="GO" id="GO:0071978">
    <property type="term" value="P:bacterial-type flagellum-dependent swarming motility"/>
    <property type="evidence" value="ECO:0007669"/>
    <property type="project" value="InterPro"/>
</dbReference>
<dbReference type="Pfam" id="PF20560">
    <property type="entry name" value="MotA_N"/>
    <property type="match status" value="1"/>
</dbReference>
<keyword evidence="9" id="KW-0375">Hydrogen ion transport</keyword>
<dbReference type="InterPro" id="IPR002898">
    <property type="entry name" value="MotA_ExbB_proton_chnl"/>
</dbReference>
<evidence type="ECO:0000313" key="16">
    <source>
        <dbReference type="EMBL" id="QPJ65798.1"/>
    </source>
</evidence>
<evidence type="ECO:0000256" key="7">
    <source>
        <dbReference type="ARBA" id="ARBA00022692"/>
    </source>
</evidence>
<dbReference type="Proteomes" id="UP000594464">
    <property type="component" value="Chromosome"/>
</dbReference>
<keyword evidence="7 13" id="KW-0812">Transmembrane</keyword>
<dbReference type="PANTHER" id="PTHR30433">
    <property type="entry name" value="CHEMOTAXIS PROTEIN MOTA"/>
    <property type="match status" value="1"/>
</dbReference>
<keyword evidence="5" id="KW-0145">Chemotaxis</keyword>
<dbReference type="InterPro" id="IPR047055">
    <property type="entry name" value="MotA-like"/>
</dbReference>
<dbReference type="GO" id="GO:1902600">
    <property type="term" value="P:proton transmembrane transport"/>
    <property type="evidence" value="ECO:0007669"/>
    <property type="project" value="UniProtKB-KW"/>
</dbReference>
<keyword evidence="10 13" id="KW-1133">Transmembrane helix</keyword>
<dbReference type="PROSITE" id="PS01307">
    <property type="entry name" value="MOTA"/>
    <property type="match status" value="1"/>
</dbReference>
<keyword evidence="4" id="KW-1003">Cell membrane</keyword>
<dbReference type="GO" id="GO:0006935">
    <property type="term" value="P:chemotaxis"/>
    <property type="evidence" value="ECO:0007669"/>
    <property type="project" value="UniProtKB-KW"/>
</dbReference>
<keyword evidence="16" id="KW-0282">Flagellum</keyword>
<keyword evidence="16" id="KW-0969">Cilium</keyword>
<evidence type="ECO:0000259" key="15">
    <source>
        <dbReference type="Pfam" id="PF20560"/>
    </source>
</evidence>
<dbReference type="InterPro" id="IPR000540">
    <property type="entry name" value="Flag_MotA_CS"/>
</dbReference>
<feature type="transmembrane region" description="Helical" evidence="13">
    <location>
        <begin position="165"/>
        <end position="186"/>
    </location>
</feature>
<keyword evidence="6" id="KW-0997">Cell inner membrane</keyword>
<comment type="similarity">
    <text evidence="2">Belongs to the MotA family.</text>
</comment>
<keyword evidence="8" id="KW-0283">Flagellar rotation</keyword>
<feature type="domain" description="Motility protein A N-terminal" evidence="15">
    <location>
        <begin position="4"/>
        <end position="93"/>
    </location>
</feature>
<evidence type="ECO:0000256" key="9">
    <source>
        <dbReference type="ARBA" id="ARBA00022781"/>
    </source>
</evidence>
<evidence type="ECO:0000256" key="10">
    <source>
        <dbReference type="ARBA" id="ARBA00022989"/>
    </source>
</evidence>
<evidence type="ECO:0000256" key="11">
    <source>
        <dbReference type="ARBA" id="ARBA00023065"/>
    </source>
</evidence>
<name>A0A7T0C3G3_9BACT</name>
<evidence type="ECO:0000256" key="1">
    <source>
        <dbReference type="ARBA" id="ARBA00004429"/>
    </source>
</evidence>
<evidence type="ECO:0000256" key="6">
    <source>
        <dbReference type="ARBA" id="ARBA00022519"/>
    </source>
</evidence>
<accession>A0A7T0C3G3</accession>
<dbReference type="InterPro" id="IPR022522">
    <property type="entry name" value="Flagellar_motor_stator_MotA"/>
</dbReference>